<proteinExistence type="predicted"/>
<comment type="caution">
    <text evidence="2">The sequence shown here is derived from an EMBL/GenBank/DDBJ whole genome shotgun (WGS) entry which is preliminary data.</text>
</comment>
<accession>A0A150XEM4</accession>
<evidence type="ECO:0000313" key="2">
    <source>
        <dbReference type="EMBL" id="KYG77167.1"/>
    </source>
</evidence>
<feature type="region of interest" description="Disordered" evidence="1">
    <location>
        <begin position="1"/>
        <end position="26"/>
    </location>
</feature>
<evidence type="ECO:0000313" key="3">
    <source>
        <dbReference type="Proteomes" id="UP000075615"/>
    </source>
</evidence>
<keyword evidence="3" id="KW-1185">Reference proteome</keyword>
<evidence type="ECO:0008006" key="4">
    <source>
        <dbReference type="Google" id="ProtNLM"/>
    </source>
</evidence>
<organism evidence="2 3">
    <name type="scientific">Roseivirga echinicomitans</name>
    <dbReference type="NCBI Taxonomy" id="296218"/>
    <lineage>
        <taxon>Bacteria</taxon>
        <taxon>Pseudomonadati</taxon>
        <taxon>Bacteroidota</taxon>
        <taxon>Cytophagia</taxon>
        <taxon>Cytophagales</taxon>
        <taxon>Roseivirgaceae</taxon>
        <taxon>Roseivirga</taxon>
    </lineage>
</organism>
<name>A0A150XEM4_9BACT</name>
<dbReference type="RefSeq" id="WP_068415307.1">
    <property type="nucleotide sequence ID" value="NZ_LRDB01000014.1"/>
</dbReference>
<dbReference type="STRING" id="296218.AWN68_18210"/>
<dbReference type="Proteomes" id="UP000075615">
    <property type="component" value="Unassembled WGS sequence"/>
</dbReference>
<evidence type="ECO:0000256" key="1">
    <source>
        <dbReference type="SAM" id="MobiDB-lite"/>
    </source>
</evidence>
<dbReference type="OrthoDB" id="1073296at2"/>
<dbReference type="EMBL" id="LRDB01000014">
    <property type="protein sequence ID" value="KYG77167.1"/>
    <property type="molecule type" value="Genomic_DNA"/>
</dbReference>
<gene>
    <name evidence="2" type="ORF">AWN68_18210</name>
</gene>
<reference evidence="2 3" key="1">
    <citation type="submission" date="2016-01" db="EMBL/GenBank/DDBJ databases">
        <title>Genome sequencing of Roseivirga echinicomitans KMM 6058.</title>
        <authorList>
            <person name="Selvaratnam C."/>
            <person name="Thevarajoo S."/>
            <person name="Goh K.M."/>
            <person name="Ee R."/>
            <person name="Chan K.-G."/>
            <person name="Chong C.S."/>
        </authorList>
    </citation>
    <scope>NUCLEOTIDE SEQUENCE [LARGE SCALE GENOMIC DNA]</scope>
    <source>
        <strain evidence="2 3">KMM 6058</strain>
    </source>
</reference>
<dbReference type="AlphaFoldDB" id="A0A150XEM4"/>
<protein>
    <recommendedName>
        <fullName evidence="4">GIY-YIG domain-containing protein</fullName>
    </recommendedName>
</protein>
<sequence length="113" mass="13300">MIENENWSSWRKMPRPEDCRNIEGPQGSGVYQIREVGTKRKILFGIGVECQKRMKSLYPKPYGVGTRNNEDKRKFILKNWSNLEFRTLATKTRDHAKNVEDIIKDNSDHLFNT</sequence>